<sequence>MNTNPSRGPYHFRAPATLDRLKRKRMVVPAALKIVRLKPSSKFAVLGRLAHEVGWKYQPIPANTGHKAGTNPGQDANPPQIPSFFLYVIHFDIT</sequence>
<evidence type="ECO:0000313" key="1">
    <source>
        <dbReference type="Ensembl" id="ENSECRP00000001070.1"/>
    </source>
</evidence>
<dbReference type="SUPFAM" id="SSF52161">
    <property type="entry name" value="Ribosomal protein L13"/>
    <property type="match status" value="1"/>
</dbReference>
<dbReference type="GeneTree" id="ENSGT00390000010799"/>
<dbReference type="InterPro" id="IPR036899">
    <property type="entry name" value="Ribosomal_uL13_sf"/>
</dbReference>
<reference evidence="1" key="2">
    <citation type="submission" date="2025-08" db="UniProtKB">
        <authorList>
            <consortium name="Ensembl"/>
        </authorList>
    </citation>
    <scope>IDENTIFICATION</scope>
</reference>
<protein>
    <submittedName>
        <fullName evidence="1">Ribosomal protein L13a</fullName>
    </submittedName>
</protein>
<accession>A0A8C4RDK9</accession>
<reference evidence="1" key="1">
    <citation type="submission" date="2021-06" db="EMBL/GenBank/DDBJ databases">
        <authorList>
            <consortium name="Wellcome Sanger Institute Data Sharing"/>
        </authorList>
    </citation>
    <scope>NUCLEOTIDE SEQUENCE [LARGE SCALE GENOMIC DNA]</scope>
</reference>
<organism evidence="1 2">
    <name type="scientific">Erpetoichthys calabaricus</name>
    <name type="common">Rope fish</name>
    <name type="synonym">Calamoichthys calabaricus</name>
    <dbReference type="NCBI Taxonomy" id="27687"/>
    <lineage>
        <taxon>Eukaryota</taxon>
        <taxon>Metazoa</taxon>
        <taxon>Chordata</taxon>
        <taxon>Craniata</taxon>
        <taxon>Vertebrata</taxon>
        <taxon>Euteleostomi</taxon>
        <taxon>Actinopterygii</taxon>
        <taxon>Polypteriformes</taxon>
        <taxon>Polypteridae</taxon>
        <taxon>Erpetoichthys</taxon>
    </lineage>
</organism>
<dbReference type="GO" id="GO:0006412">
    <property type="term" value="P:translation"/>
    <property type="evidence" value="ECO:0007669"/>
    <property type="project" value="InterPro"/>
</dbReference>
<dbReference type="GO" id="GO:0005840">
    <property type="term" value="C:ribosome"/>
    <property type="evidence" value="ECO:0007669"/>
    <property type="project" value="InterPro"/>
</dbReference>
<dbReference type="GO" id="GO:0003735">
    <property type="term" value="F:structural constituent of ribosome"/>
    <property type="evidence" value="ECO:0007669"/>
    <property type="project" value="InterPro"/>
</dbReference>
<evidence type="ECO:0000313" key="2">
    <source>
        <dbReference type="Proteomes" id="UP000694620"/>
    </source>
</evidence>
<proteinExistence type="predicted"/>
<name>A0A8C4RDK9_ERPCA</name>
<dbReference type="Proteomes" id="UP000694620">
    <property type="component" value="Chromosome 2"/>
</dbReference>
<reference evidence="1" key="3">
    <citation type="submission" date="2025-09" db="UniProtKB">
        <authorList>
            <consortium name="Ensembl"/>
        </authorList>
    </citation>
    <scope>IDENTIFICATION</scope>
</reference>
<keyword evidence="2" id="KW-1185">Reference proteome</keyword>
<dbReference type="AlphaFoldDB" id="A0A8C4RDK9"/>
<dbReference type="Ensembl" id="ENSECRT00000001092.1">
    <property type="protein sequence ID" value="ENSECRP00000001070.1"/>
    <property type="gene ID" value="ENSECRG00000000719.1"/>
</dbReference>
<dbReference type="Gene3D" id="3.90.1180.10">
    <property type="entry name" value="Ribosomal protein L13"/>
    <property type="match status" value="1"/>
</dbReference>